<sequence>MSILKPAKPRQERTTGSAASHRTAGKKRNDLHNYFYDVLYGNKGNAHWERKIKTK</sequence>
<evidence type="ECO:0000313" key="4">
    <source>
        <dbReference type="EMBL" id="CAB5238492.1"/>
    </source>
</evidence>
<evidence type="ECO:0000256" key="1">
    <source>
        <dbReference type="SAM" id="MobiDB-lite"/>
    </source>
</evidence>
<protein>
    <submittedName>
        <fullName evidence="3">Uncharacterized protein</fullName>
    </submittedName>
</protein>
<evidence type="ECO:0000313" key="3">
    <source>
        <dbReference type="EMBL" id="CAB4200154.1"/>
    </source>
</evidence>
<dbReference type="EMBL" id="LR796873">
    <property type="protein sequence ID" value="CAB4172051.1"/>
    <property type="molecule type" value="Genomic_DNA"/>
</dbReference>
<reference evidence="3" key="1">
    <citation type="submission" date="2020-05" db="EMBL/GenBank/DDBJ databases">
        <authorList>
            <person name="Chiriac C."/>
            <person name="Salcher M."/>
            <person name="Ghai R."/>
            <person name="Kavagutti S V."/>
        </authorList>
    </citation>
    <scope>NUCLEOTIDE SEQUENCE</scope>
</reference>
<accession>A0A6J5S1G2</accession>
<name>A0A6J5S1G2_9CAUD</name>
<organism evidence="3">
    <name type="scientific">uncultured Caudovirales phage</name>
    <dbReference type="NCBI Taxonomy" id="2100421"/>
    <lineage>
        <taxon>Viruses</taxon>
        <taxon>Duplodnaviria</taxon>
        <taxon>Heunggongvirae</taxon>
        <taxon>Uroviricota</taxon>
        <taxon>Caudoviricetes</taxon>
        <taxon>Peduoviridae</taxon>
        <taxon>Maltschvirus</taxon>
        <taxon>Maltschvirus maltsch</taxon>
    </lineage>
</organism>
<evidence type="ECO:0000313" key="2">
    <source>
        <dbReference type="EMBL" id="CAB4172051.1"/>
    </source>
</evidence>
<dbReference type="EMBL" id="LR797289">
    <property type="protein sequence ID" value="CAB4200154.1"/>
    <property type="molecule type" value="Genomic_DNA"/>
</dbReference>
<feature type="region of interest" description="Disordered" evidence="1">
    <location>
        <begin position="1"/>
        <end position="27"/>
    </location>
</feature>
<dbReference type="EMBL" id="LR798461">
    <property type="protein sequence ID" value="CAB5238492.1"/>
    <property type="molecule type" value="Genomic_DNA"/>
</dbReference>
<gene>
    <name evidence="3" type="ORF">UFOVP1354_26</name>
    <name evidence="4" type="ORF">UFOVP1547_29</name>
    <name evidence="2" type="ORF">UFOVP930_40</name>
</gene>
<proteinExistence type="predicted"/>